<sequence>MTDKIVVAIDGYSSCGKSSMARTLARNIGYIYVDTGAMYRGVTLFALREGLIHGDGTIDEEGLRARLSGLSLTFQRSGEGEEPVLYLNGTCVAEEIRSMAVASQVSPIAALPFVRDFLTKEQQAMGQEKGIVMDGRDIGTAVFPEAEMKVFLTADPKIRAERRLKELRAKGDEVTTLEEVLTNLEERDYIDTHRAVAPLKQAPDAVVLDNSFLSIREQDLMLRFAFEAVLAHLRTEKCV</sequence>
<comment type="caution">
    <text evidence="10">The sequence shown here is derived from an EMBL/GenBank/DDBJ whole genome shotgun (WGS) entry which is preliminary data.</text>
</comment>
<proteinExistence type="inferred from homology"/>
<dbReference type="EC" id="2.7.4.25" evidence="8"/>
<dbReference type="AlphaFoldDB" id="L1NIA2"/>
<dbReference type="SUPFAM" id="SSF52540">
    <property type="entry name" value="P-loop containing nucleoside triphosphate hydrolases"/>
    <property type="match status" value="1"/>
</dbReference>
<protein>
    <recommendedName>
        <fullName evidence="8">Cytidylate kinase</fullName>
        <shortName evidence="8">CK</shortName>
        <ecNumber evidence="8">2.7.4.25</ecNumber>
    </recommendedName>
    <alternativeName>
        <fullName evidence="8">Cytidine monophosphate kinase</fullName>
        <shortName evidence="8">CMP kinase</shortName>
    </alternativeName>
</protein>
<dbReference type="EMBL" id="AMEQ01000005">
    <property type="protein sequence ID" value="EKY03066.1"/>
    <property type="molecule type" value="Genomic_DNA"/>
</dbReference>
<dbReference type="NCBIfam" id="TIGR00017">
    <property type="entry name" value="cmk"/>
    <property type="match status" value="1"/>
</dbReference>
<gene>
    <name evidence="8" type="primary">cmk</name>
    <name evidence="10" type="ORF">HMPREF9134_00170</name>
</gene>
<dbReference type="PANTHER" id="PTHR21299:SF2">
    <property type="entry name" value="CYTIDYLATE KINASE"/>
    <property type="match status" value="1"/>
</dbReference>
<accession>L1NIA2</accession>
<keyword evidence="4 8" id="KW-0418">Kinase</keyword>
<dbReference type="GO" id="GO:0015949">
    <property type="term" value="P:nucleobase-containing small molecule interconversion"/>
    <property type="evidence" value="ECO:0007669"/>
    <property type="project" value="TreeGrafter"/>
</dbReference>
<dbReference type="InterPro" id="IPR011994">
    <property type="entry name" value="Cytidylate_kinase_dom"/>
</dbReference>
<feature type="domain" description="Cytidylate kinase" evidence="9">
    <location>
        <begin position="7"/>
        <end position="217"/>
    </location>
</feature>
<comment type="catalytic activity">
    <reaction evidence="6 8">
        <text>dCMP + ATP = dCDP + ADP</text>
        <dbReference type="Rhea" id="RHEA:25094"/>
        <dbReference type="ChEBI" id="CHEBI:30616"/>
        <dbReference type="ChEBI" id="CHEBI:57566"/>
        <dbReference type="ChEBI" id="CHEBI:58593"/>
        <dbReference type="ChEBI" id="CHEBI:456216"/>
        <dbReference type="EC" id="2.7.4.25"/>
    </reaction>
</comment>
<evidence type="ECO:0000256" key="4">
    <source>
        <dbReference type="ARBA" id="ARBA00022777"/>
    </source>
</evidence>
<evidence type="ECO:0000259" key="9">
    <source>
        <dbReference type="Pfam" id="PF02224"/>
    </source>
</evidence>
<dbReference type="Pfam" id="PF02224">
    <property type="entry name" value="Cytidylate_kin"/>
    <property type="match status" value="1"/>
</dbReference>
<dbReference type="InterPro" id="IPR003136">
    <property type="entry name" value="Cytidylate_kin"/>
</dbReference>
<dbReference type="HOGENOM" id="CLU_079959_0_2_10"/>
<keyword evidence="5 8" id="KW-0067">ATP-binding</keyword>
<evidence type="ECO:0000256" key="2">
    <source>
        <dbReference type="ARBA" id="ARBA00022679"/>
    </source>
</evidence>
<evidence type="ECO:0000256" key="8">
    <source>
        <dbReference type="HAMAP-Rule" id="MF_00238"/>
    </source>
</evidence>
<comment type="subcellular location">
    <subcellularLocation>
        <location evidence="8">Cytoplasm</location>
    </subcellularLocation>
</comment>
<dbReference type="InterPro" id="IPR027417">
    <property type="entry name" value="P-loop_NTPase"/>
</dbReference>
<dbReference type="GO" id="GO:0005829">
    <property type="term" value="C:cytosol"/>
    <property type="evidence" value="ECO:0007669"/>
    <property type="project" value="TreeGrafter"/>
</dbReference>
<reference evidence="10 11" key="1">
    <citation type="submission" date="2012-05" db="EMBL/GenBank/DDBJ databases">
        <authorList>
            <person name="Weinstock G."/>
            <person name="Sodergren E."/>
            <person name="Lobos E.A."/>
            <person name="Fulton L."/>
            <person name="Fulton R."/>
            <person name="Courtney L."/>
            <person name="Fronick C."/>
            <person name="O'Laughlin M."/>
            <person name="Godfrey J."/>
            <person name="Wilson R.M."/>
            <person name="Miner T."/>
            <person name="Farmer C."/>
            <person name="Delehaunty K."/>
            <person name="Cordes M."/>
            <person name="Minx P."/>
            <person name="Tomlinson C."/>
            <person name="Chen J."/>
            <person name="Wollam A."/>
            <person name="Pepin K.H."/>
            <person name="Bhonagiri V."/>
            <person name="Zhang X."/>
            <person name="Suruliraj S."/>
            <person name="Warren W."/>
            <person name="Mitreva M."/>
            <person name="Mardis E.R."/>
            <person name="Wilson R.K."/>
        </authorList>
    </citation>
    <scope>NUCLEOTIDE SEQUENCE [LARGE SCALE GENOMIC DNA]</scope>
    <source>
        <strain evidence="10 11">F0037</strain>
    </source>
</reference>
<dbReference type="GO" id="GO:0036430">
    <property type="term" value="F:CMP kinase activity"/>
    <property type="evidence" value="ECO:0007669"/>
    <property type="project" value="RHEA"/>
</dbReference>
<keyword evidence="8" id="KW-0963">Cytoplasm</keyword>
<comment type="catalytic activity">
    <reaction evidence="7 8">
        <text>CMP + ATP = CDP + ADP</text>
        <dbReference type="Rhea" id="RHEA:11600"/>
        <dbReference type="ChEBI" id="CHEBI:30616"/>
        <dbReference type="ChEBI" id="CHEBI:58069"/>
        <dbReference type="ChEBI" id="CHEBI:60377"/>
        <dbReference type="ChEBI" id="CHEBI:456216"/>
        <dbReference type="EC" id="2.7.4.25"/>
    </reaction>
</comment>
<dbReference type="PANTHER" id="PTHR21299">
    <property type="entry name" value="CYTIDYLATE KINASE/PANTOATE-BETA-ALANINE LIGASE"/>
    <property type="match status" value="1"/>
</dbReference>
<evidence type="ECO:0000256" key="3">
    <source>
        <dbReference type="ARBA" id="ARBA00022741"/>
    </source>
</evidence>
<dbReference type="eggNOG" id="COG0283">
    <property type="taxonomic scope" value="Bacteria"/>
</dbReference>
<dbReference type="HAMAP" id="MF_00238">
    <property type="entry name" value="Cytidyl_kinase_type1"/>
    <property type="match status" value="1"/>
</dbReference>
<dbReference type="GO" id="GO:0036431">
    <property type="term" value="F:dCMP kinase activity"/>
    <property type="evidence" value="ECO:0007669"/>
    <property type="project" value="InterPro"/>
</dbReference>
<keyword evidence="3 8" id="KW-0547">Nucleotide-binding</keyword>
<dbReference type="GO" id="GO:0006220">
    <property type="term" value="P:pyrimidine nucleotide metabolic process"/>
    <property type="evidence" value="ECO:0007669"/>
    <property type="project" value="UniProtKB-UniRule"/>
</dbReference>
<organism evidence="10 11">
    <name type="scientific">Porphyromonas catoniae F0037</name>
    <dbReference type="NCBI Taxonomy" id="1127696"/>
    <lineage>
        <taxon>Bacteria</taxon>
        <taxon>Pseudomonadati</taxon>
        <taxon>Bacteroidota</taxon>
        <taxon>Bacteroidia</taxon>
        <taxon>Bacteroidales</taxon>
        <taxon>Porphyromonadaceae</taxon>
        <taxon>Porphyromonas</taxon>
    </lineage>
</organism>
<evidence type="ECO:0000256" key="6">
    <source>
        <dbReference type="ARBA" id="ARBA00047615"/>
    </source>
</evidence>
<evidence type="ECO:0000313" key="10">
    <source>
        <dbReference type="EMBL" id="EKY03066.1"/>
    </source>
</evidence>
<keyword evidence="2 8" id="KW-0808">Transferase</keyword>
<evidence type="ECO:0000256" key="7">
    <source>
        <dbReference type="ARBA" id="ARBA00048478"/>
    </source>
</evidence>
<dbReference type="CDD" id="cd02020">
    <property type="entry name" value="CMPK"/>
    <property type="match status" value="1"/>
</dbReference>
<evidence type="ECO:0000256" key="5">
    <source>
        <dbReference type="ARBA" id="ARBA00022840"/>
    </source>
</evidence>
<evidence type="ECO:0000256" key="1">
    <source>
        <dbReference type="ARBA" id="ARBA00009427"/>
    </source>
</evidence>
<dbReference type="Gene3D" id="3.40.50.300">
    <property type="entry name" value="P-loop containing nucleotide triphosphate hydrolases"/>
    <property type="match status" value="1"/>
</dbReference>
<dbReference type="PATRIC" id="fig|1127696.3.peg.144"/>
<evidence type="ECO:0000313" key="11">
    <source>
        <dbReference type="Proteomes" id="UP000010408"/>
    </source>
</evidence>
<name>L1NIA2_9PORP</name>
<dbReference type="Proteomes" id="UP000010408">
    <property type="component" value="Unassembled WGS sequence"/>
</dbReference>
<dbReference type="RefSeq" id="WP_005468293.1">
    <property type="nucleotide sequence ID" value="NZ_KB291038.1"/>
</dbReference>
<dbReference type="STRING" id="1127696.HMPREF9134_00170"/>
<dbReference type="GO" id="GO:0005524">
    <property type="term" value="F:ATP binding"/>
    <property type="evidence" value="ECO:0007669"/>
    <property type="project" value="UniProtKB-UniRule"/>
</dbReference>
<feature type="binding site" evidence="8">
    <location>
        <begin position="11"/>
        <end position="19"/>
    </location>
    <ligand>
        <name>ATP</name>
        <dbReference type="ChEBI" id="CHEBI:30616"/>
    </ligand>
</feature>
<comment type="similarity">
    <text evidence="1 8">Belongs to the cytidylate kinase family. Type 1 subfamily.</text>
</comment>